<dbReference type="AlphaFoldDB" id="A0A6N7EKS2"/>
<evidence type="ECO:0000313" key="3">
    <source>
        <dbReference type="Proteomes" id="UP000437709"/>
    </source>
</evidence>
<dbReference type="EMBL" id="WHPC01000027">
    <property type="protein sequence ID" value="MPV37145.1"/>
    <property type="molecule type" value="Genomic_DNA"/>
</dbReference>
<feature type="domain" description="Ribbon-helix-helix protein CopG" evidence="1">
    <location>
        <begin position="3"/>
        <end position="37"/>
    </location>
</feature>
<accession>A0A6N7EKS2</accession>
<dbReference type="GO" id="GO:0006355">
    <property type="term" value="P:regulation of DNA-templated transcription"/>
    <property type="evidence" value="ECO:0007669"/>
    <property type="project" value="InterPro"/>
</dbReference>
<gene>
    <name evidence="2" type="ORF">GB881_08785</name>
</gene>
<protein>
    <submittedName>
        <fullName evidence="2">Ribbon-helix-helix protein, CopG family</fullName>
    </submittedName>
</protein>
<evidence type="ECO:0000313" key="2">
    <source>
        <dbReference type="EMBL" id="MPV37145.1"/>
    </source>
</evidence>
<reference evidence="2 3" key="1">
    <citation type="submission" date="2019-10" db="EMBL/GenBank/DDBJ databases">
        <title>Georgenia wutianyii sp. nov. and Georgenia yuyongxinii sp. nov. isolated from plateau pika (Ochotona curzoniae) in the Qinghai-Tibet plateau of China.</title>
        <authorList>
            <person name="Tian Z."/>
        </authorList>
    </citation>
    <scope>NUCLEOTIDE SEQUENCE [LARGE SCALE GENOMIC DNA]</scope>
    <source>
        <strain evidence="2 3">JCM 19765</strain>
    </source>
</reference>
<dbReference type="Proteomes" id="UP000437709">
    <property type="component" value="Unassembled WGS sequence"/>
</dbReference>
<dbReference type="OrthoDB" id="3837976at2"/>
<sequence>MLRTQISLTEADRRLLDAEAARTGRSISALIRDAVARTYGSAGTVDADLRAIDEAAGVWRDRDADGETYVERLRSGGRLAEADAG</sequence>
<proteinExistence type="predicted"/>
<name>A0A6N7EKS2_9MICO</name>
<dbReference type="RefSeq" id="WP_152195936.1">
    <property type="nucleotide sequence ID" value="NZ_VUKD01000004.1"/>
</dbReference>
<keyword evidence="3" id="KW-1185">Reference proteome</keyword>
<dbReference type="Pfam" id="PF01402">
    <property type="entry name" value="RHH_1"/>
    <property type="match status" value="1"/>
</dbReference>
<organism evidence="2 3">
    <name type="scientific">Georgenia subflava</name>
    <dbReference type="NCBI Taxonomy" id="1622177"/>
    <lineage>
        <taxon>Bacteria</taxon>
        <taxon>Bacillati</taxon>
        <taxon>Actinomycetota</taxon>
        <taxon>Actinomycetes</taxon>
        <taxon>Micrococcales</taxon>
        <taxon>Bogoriellaceae</taxon>
        <taxon>Georgenia</taxon>
    </lineage>
</organism>
<evidence type="ECO:0000259" key="1">
    <source>
        <dbReference type="Pfam" id="PF01402"/>
    </source>
</evidence>
<comment type="caution">
    <text evidence="2">The sequence shown here is derived from an EMBL/GenBank/DDBJ whole genome shotgun (WGS) entry which is preliminary data.</text>
</comment>
<dbReference type="InterPro" id="IPR002145">
    <property type="entry name" value="CopG"/>
</dbReference>